<feature type="compositionally biased region" description="Low complexity" evidence="1">
    <location>
        <begin position="796"/>
        <end position="811"/>
    </location>
</feature>
<dbReference type="Pfam" id="PF08719">
    <property type="entry name" value="NADAR"/>
    <property type="match status" value="1"/>
</dbReference>
<organism evidence="3 4">
    <name type="scientific">Mesorhabditis spiculigera</name>
    <dbReference type="NCBI Taxonomy" id="96644"/>
    <lineage>
        <taxon>Eukaryota</taxon>
        <taxon>Metazoa</taxon>
        <taxon>Ecdysozoa</taxon>
        <taxon>Nematoda</taxon>
        <taxon>Chromadorea</taxon>
        <taxon>Rhabditida</taxon>
        <taxon>Rhabditina</taxon>
        <taxon>Rhabditomorpha</taxon>
        <taxon>Rhabditoidea</taxon>
        <taxon>Rhabditidae</taxon>
        <taxon>Mesorhabditinae</taxon>
        <taxon>Mesorhabditis</taxon>
    </lineage>
</organism>
<sequence length="885" mass="101545">MDDGKLLVVGGETDILHCGFSHSISHEGRRYPSAEHFTHSVILAQLKLNDSHILELLSCRSSEVKHRAKQLLTDNMPQGHSLESLRGYLDQSRQSYTMEGLRLRFQQDPAFEKALMETKESLLIVCDPNDREMGIGMDEAQFMELVNQERLDAQKVGLWMRSSQHRPPHVGANQLGYLLMWLRYEEREKRRNSKISFEPHVIDGISTDDDGNLVKISCNDQIVFLKGIFQPLSNYYAHPFEMKGGRYRSVEHYAYEKLFNSLRLDEKCVEKIITTVDPCVLKKVADKVFAVEKIDEEVLQSKLARLDRWRQSAMKHKIMKIEYLQQLLLSTGQALLVDCAPIASDWTCSTVESELQHLLTKEYVTNQQLVEWMCAVEPPRRIAHLQGNKGAILLMELRTKIAEVTPSRIPLVIPPVKSSLIDTISHHLICFTPESVFCPLYPAEIRVAPDQPLLPSPAHYVAQETAKYFMFNDGDTRYVLEERSSIECWRRLYETVDACYRGQERAQMWFMEKRQKMIHESLRMLFEQHAPLLRALLDTNDVFLAYCARWGSVDSELSVGMREQDLRQWLAYVDLGTKQLIELCTRPLAFRPPFLGGNRLGFILMDLRAEFRAKGAIPWALPELKIGTETILGTDSPAESLIIDEPFDALDERNYVQAWANPLLLLAKKMKEQSLMNIARLPKACLRLLTADELKLQDHLSKIDAWKTTKLDTTWLAEVPPEELRALVMRLSARVRQKATECDKQQKDLSDLSFEITQMQYIRRGIENEVLKKPATKPAFSTPSAANDTPPTSGYRSSQRPRSPAPRQSSGQDRKEFRSEERRSKGRAPRDMPVRVPFIPKKPEELKEFKSAPPPKKEPAPPKPKKERPVDEELSDGEILDSDED</sequence>
<evidence type="ECO:0000313" key="3">
    <source>
        <dbReference type="EMBL" id="CAJ0582850.1"/>
    </source>
</evidence>
<feature type="compositionally biased region" description="Acidic residues" evidence="1">
    <location>
        <begin position="870"/>
        <end position="885"/>
    </location>
</feature>
<dbReference type="EMBL" id="CATQJA010002664">
    <property type="protein sequence ID" value="CAJ0582850.1"/>
    <property type="molecule type" value="Genomic_DNA"/>
</dbReference>
<name>A0AA36DAN0_9BILA</name>
<feature type="domain" description="NADAR" evidence="2">
    <location>
        <begin position="21"/>
        <end position="184"/>
    </location>
</feature>
<reference evidence="3" key="1">
    <citation type="submission" date="2023-06" db="EMBL/GenBank/DDBJ databases">
        <authorList>
            <person name="Delattre M."/>
        </authorList>
    </citation>
    <scope>NUCLEOTIDE SEQUENCE</scope>
    <source>
        <strain evidence="3">AF72</strain>
    </source>
</reference>
<evidence type="ECO:0000256" key="1">
    <source>
        <dbReference type="SAM" id="MobiDB-lite"/>
    </source>
</evidence>
<dbReference type="SUPFAM" id="SSF143990">
    <property type="entry name" value="YbiA-like"/>
    <property type="match status" value="3"/>
</dbReference>
<dbReference type="Gene3D" id="1.10.357.40">
    <property type="entry name" value="YbiA-like"/>
    <property type="match status" value="3"/>
</dbReference>
<feature type="compositionally biased region" description="Polar residues" evidence="1">
    <location>
        <begin position="779"/>
        <end position="795"/>
    </location>
</feature>
<dbReference type="InterPro" id="IPR012816">
    <property type="entry name" value="NADAR"/>
</dbReference>
<proteinExistence type="predicted"/>
<evidence type="ECO:0000313" key="4">
    <source>
        <dbReference type="Proteomes" id="UP001177023"/>
    </source>
</evidence>
<accession>A0AA36DAN0</accession>
<feature type="compositionally biased region" description="Basic and acidic residues" evidence="1">
    <location>
        <begin position="812"/>
        <end position="833"/>
    </location>
</feature>
<dbReference type="AlphaFoldDB" id="A0AA36DAN0"/>
<feature type="region of interest" description="Disordered" evidence="1">
    <location>
        <begin position="773"/>
        <end position="885"/>
    </location>
</feature>
<dbReference type="Proteomes" id="UP001177023">
    <property type="component" value="Unassembled WGS sequence"/>
</dbReference>
<dbReference type="CDD" id="cd15457">
    <property type="entry name" value="NADAR"/>
    <property type="match status" value="2"/>
</dbReference>
<protein>
    <recommendedName>
        <fullName evidence="2">NADAR domain-containing protein</fullName>
    </recommendedName>
</protein>
<evidence type="ECO:0000259" key="2">
    <source>
        <dbReference type="Pfam" id="PF08719"/>
    </source>
</evidence>
<keyword evidence="4" id="KW-1185">Reference proteome</keyword>
<gene>
    <name evidence="3" type="ORF">MSPICULIGERA_LOCUS20980</name>
</gene>
<feature type="compositionally biased region" description="Basic and acidic residues" evidence="1">
    <location>
        <begin position="841"/>
        <end position="860"/>
    </location>
</feature>
<feature type="non-terminal residue" evidence="3">
    <location>
        <position position="885"/>
    </location>
</feature>
<comment type="caution">
    <text evidence="3">The sequence shown here is derived from an EMBL/GenBank/DDBJ whole genome shotgun (WGS) entry which is preliminary data.</text>
</comment>
<dbReference type="InterPro" id="IPR037238">
    <property type="entry name" value="YbiA-like_sf"/>
</dbReference>